<gene>
    <name evidence="1" type="ORF">RXV79_16220</name>
</gene>
<dbReference type="EMBL" id="CP136336">
    <property type="protein sequence ID" value="WOB06468.1"/>
    <property type="molecule type" value="Genomic_DNA"/>
</dbReference>
<name>A0ABZ0CNC0_9BURK</name>
<proteinExistence type="predicted"/>
<evidence type="ECO:0000313" key="1">
    <source>
        <dbReference type="EMBL" id="WOB06468.1"/>
    </source>
</evidence>
<reference evidence="1 2" key="1">
    <citation type="submission" date="2023-10" db="EMBL/GenBank/DDBJ databases">
        <title>Bacteria for the degradation of biodegradable plastic PBAT(Polybutylene adipate terephthalate).</title>
        <authorList>
            <person name="Weon H.-Y."/>
            <person name="Yeon J."/>
        </authorList>
    </citation>
    <scope>NUCLEOTIDE SEQUENCE [LARGE SCALE GENOMIC DNA]</scope>
    <source>
        <strain evidence="1 2">SBD 7-3</strain>
    </source>
</reference>
<dbReference type="Pfam" id="PF24175">
    <property type="entry name" value="SU10_adaptor"/>
    <property type="match status" value="1"/>
</dbReference>
<evidence type="ECO:0000313" key="2">
    <source>
        <dbReference type="Proteomes" id="UP001303946"/>
    </source>
</evidence>
<sequence length="213" mass="23492">MLFDDLLPQLLGEVPGCPDITAINALRNAAIEFCRETEAWAELQEDPIPLADNEHTYDVECPSDAVVVRVLEAWVDGSPLTGKSMSEIGVLMPGWQSDVSNRPIYFNAKEAPNRLRLFPTPANTQGELLTLRVAYAPKVNGKRISDQVGNRHLEALMSGAKARLMAMPKRAWTDLALADYHKTQFANAITDRRIDDLHGGVPSSLTVKPVRFG</sequence>
<dbReference type="RefSeq" id="WP_316698922.1">
    <property type="nucleotide sequence ID" value="NZ_CP136336.1"/>
</dbReference>
<organism evidence="1 2">
    <name type="scientific">Piscinibacter gummiphilus</name>
    <dbReference type="NCBI Taxonomy" id="946333"/>
    <lineage>
        <taxon>Bacteria</taxon>
        <taxon>Pseudomonadati</taxon>
        <taxon>Pseudomonadota</taxon>
        <taxon>Betaproteobacteria</taxon>
        <taxon>Burkholderiales</taxon>
        <taxon>Sphaerotilaceae</taxon>
        <taxon>Piscinibacter</taxon>
    </lineage>
</organism>
<accession>A0ABZ0CNC0</accession>
<dbReference type="InterPro" id="IPR056209">
    <property type="entry name" value="SU10_adaptor"/>
</dbReference>
<dbReference type="Proteomes" id="UP001303946">
    <property type="component" value="Chromosome"/>
</dbReference>
<protein>
    <submittedName>
        <fullName evidence="1">Uncharacterized protein</fullName>
    </submittedName>
</protein>
<keyword evidence="2" id="KW-1185">Reference proteome</keyword>